<dbReference type="PROSITE" id="PS00889">
    <property type="entry name" value="CNMP_BINDING_2"/>
    <property type="match status" value="1"/>
</dbReference>
<feature type="region of interest" description="Disordered" evidence="1">
    <location>
        <begin position="400"/>
        <end position="422"/>
    </location>
</feature>
<dbReference type="Gene3D" id="2.60.120.10">
    <property type="entry name" value="Jelly Rolls"/>
    <property type="match status" value="2"/>
</dbReference>
<evidence type="ECO:0000313" key="5">
    <source>
        <dbReference type="Proteomes" id="UP001162640"/>
    </source>
</evidence>
<dbReference type="EMBL" id="BLQM01000200">
    <property type="protein sequence ID" value="GMH74869.1"/>
    <property type="molecule type" value="Genomic_DNA"/>
</dbReference>
<dbReference type="Pfam" id="PF00027">
    <property type="entry name" value="cNMP_binding"/>
    <property type="match status" value="2"/>
</dbReference>
<dbReference type="Proteomes" id="UP001162640">
    <property type="component" value="Unassembled WGS sequence"/>
</dbReference>
<dbReference type="InterPro" id="IPR018490">
    <property type="entry name" value="cNMP-bd_dom_sf"/>
</dbReference>
<evidence type="ECO:0000313" key="4">
    <source>
        <dbReference type="EMBL" id="GMH74869.1"/>
    </source>
</evidence>
<dbReference type="PANTHER" id="PTHR23011">
    <property type="entry name" value="CYCLIC NUCLEOTIDE-BINDING DOMAIN CONTAINING PROTEIN"/>
    <property type="match status" value="1"/>
</dbReference>
<dbReference type="InterPro" id="IPR018488">
    <property type="entry name" value="cNMP-bd_CS"/>
</dbReference>
<evidence type="ECO:0000259" key="2">
    <source>
        <dbReference type="PROSITE" id="PS50042"/>
    </source>
</evidence>
<dbReference type="SMART" id="SM00100">
    <property type="entry name" value="cNMP"/>
    <property type="match status" value="2"/>
</dbReference>
<dbReference type="SUPFAM" id="SSF48097">
    <property type="entry name" value="Regulator of G-protein signaling, RGS"/>
    <property type="match status" value="1"/>
</dbReference>
<dbReference type="InterPro" id="IPR044926">
    <property type="entry name" value="RGS_subdomain_2"/>
</dbReference>
<protein>
    <submittedName>
        <fullName evidence="4">Uncharacterized protein</fullName>
    </submittedName>
</protein>
<feature type="domain" description="Cyclic nucleotide-binding" evidence="2">
    <location>
        <begin position="351"/>
        <end position="479"/>
    </location>
</feature>
<dbReference type="CDD" id="cd00038">
    <property type="entry name" value="CAP_ED"/>
    <property type="match status" value="2"/>
</dbReference>
<evidence type="ECO:0000256" key="1">
    <source>
        <dbReference type="SAM" id="MobiDB-lite"/>
    </source>
</evidence>
<gene>
    <name evidence="4" type="ORF">TL16_g06579</name>
</gene>
<dbReference type="InterPro" id="IPR036305">
    <property type="entry name" value="RGS_sf"/>
</dbReference>
<dbReference type="PANTHER" id="PTHR23011:SF28">
    <property type="entry name" value="CYCLIC NUCLEOTIDE-BINDING DOMAIN CONTAINING PROTEIN"/>
    <property type="match status" value="1"/>
</dbReference>
<evidence type="ECO:0000259" key="3">
    <source>
        <dbReference type="PROSITE" id="PS50132"/>
    </source>
</evidence>
<dbReference type="InterPro" id="IPR000595">
    <property type="entry name" value="cNMP-bd_dom"/>
</dbReference>
<feature type="domain" description="Cyclic nucleotide-binding" evidence="2">
    <location>
        <begin position="176"/>
        <end position="339"/>
    </location>
</feature>
<reference evidence="5" key="1">
    <citation type="journal article" date="2023" name="Commun. Biol.">
        <title>Genome analysis of Parmales, the sister group of diatoms, reveals the evolutionary specialization of diatoms from phago-mixotrophs to photoautotrophs.</title>
        <authorList>
            <person name="Ban H."/>
            <person name="Sato S."/>
            <person name="Yoshikawa S."/>
            <person name="Yamada K."/>
            <person name="Nakamura Y."/>
            <person name="Ichinomiya M."/>
            <person name="Sato N."/>
            <person name="Blanc-Mathieu R."/>
            <person name="Endo H."/>
            <person name="Kuwata A."/>
            <person name="Ogata H."/>
        </authorList>
    </citation>
    <scope>NUCLEOTIDE SEQUENCE [LARGE SCALE GENOMIC DNA]</scope>
</reference>
<dbReference type="Pfam" id="PF00615">
    <property type="entry name" value="RGS"/>
    <property type="match status" value="1"/>
</dbReference>
<dbReference type="Gene3D" id="1.10.167.10">
    <property type="entry name" value="Regulator of G-protein Signalling 4, domain 2"/>
    <property type="match status" value="1"/>
</dbReference>
<comment type="caution">
    <text evidence="4">The sequence shown here is derived from an EMBL/GenBank/DDBJ whole genome shotgun (WGS) entry which is preliminary data.</text>
</comment>
<proteinExistence type="predicted"/>
<dbReference type="AlphaFoldDB" id="A0A9W7EB37"/>
<dbReference type="SUPFAM" id="SSF51206">
    <property type="entry name" value="cAMP-binding domain-like"/>
    <property type="match status" value="2"/>
</dbReference>
<sequence>MGACNSVLAGADGAKISESQKIAYLKNTPFYLYLDDAHLGAFAACFNKSRRIQAGQFLMGGNEDIFVVASGEMSLAVTLPSSNTKSGNSKGFLASKVAGDIVNKADTTTMAKRRVSNAKLQTFVEGVETVAKTDTLLLMADMEKFDAFLSSNSSLKPQIEAITHSNISDVMKPLPFLKGIKDTQRNMLAAMCRYEALDANETVFREGDEGDKLYILLHGSCNVVSYRDVASEGRGFRKTMQTQNGELFSDDPSSPRGDENLNPDGGRDTPGGKERVLLATLKKGDYFGETALMVNIPRTTTVTTNEKSLFVTIGKHEFHNFIRVCPDVNFRMQQVMKDRMMSKLSSMDIPFFQGISEEMFGEFSSNMEMHEMEENDPIFKQGDFGDRFYIIIHGEVRIETDNTPDNNAKEKTQGEESPDKRKQLVRRSISMDIGHLGPGKYFGEMSLVDEEHHERTATVIANKHSILMSIGGDVFHKLFDENPQALVEFRLRIQREKAELKHILSHKIGMEVFETFLRKELADENIMFYKAVNEYKLAKKPISEMKPGDQVISPSRRRTSRAIYEQFISQKADTQVNIPGKMRKQIESMAIGENTPLPEETVPIDVFDKAEEEIYKLMVRDNYARFKKTEEFRQFFQTLGIFIN</sequence>
<dbReference type="PROSITE" id="PS50132">
    <property type="entry name" value="RGS"/>
    <property type="match status" value="1"/>
</dbReference>
<feature type="region of interest" description="Disordered" evidence="1">
    <location>
        <begin position="240"/>
        <end position="273"/>
    </location>
</feature>
<dbReference type="InterPro" id="IPR014710">
    <property type="entry name" value="RmlC-like_jellyroll"/>
</dbReference>
<dbReference type="PRINTS" id="PR01301">
    <property type="entry name" value="RGSPROTEIN"/>
</dbReference>
<feature type="compositionally biased region" description="Basic and acidic residues" evidence="1">
    <location>
        <begin position="407"/>
        <end position="422"/>
    </location>
</feature>
<dbReference type="PROSITE" id="PS50042">
    <property type="entry name" value="CNMP_BINDING_3"/>
    <property type="match status" value="2"/>
</dbReference>
<dbReference type="SMART" id="SM00315">
    <property type="entry name" value="RGS"/>
    <property type="match status" value="1"/>
</dbReference>
<accession>A0A9W7EB37</accession>
<dbReference type="CDD" id="cd07440">
    <property type="entry name" value="RGS"/>
    <property type="match status" value="1"/>
</dbReference>
<dbReference type="InterPro" id="IPR016137">
    <property type="entry name" value="RGS"/>
</dbReference>
<organism evidence="4 5">
    <name type="scientific">Triparma laevis f. inornata</name>
    <dbReference type="NCBI Taxonomy" id="1714386"/>
    <lineage>
        <taxon>Eukaryota</taxon>
        <taxon>Sar</taxon>
        <taxon>Stramenopiles</taxon>
        <taxon>Ochrophyta</taxon>
        <taxon>Bolidophyceae</taxon>
        <taxon>Parmales</taxon>
        <taxon>Triparmaceae</taxon>
        <taxon>Triparma</taxon>
    </lineage>
</organism>
<feature type="domain" description="RGS" evidence="3">
    <location>
        <begin position="499"/>
        <end position="636"/>
    </location>
</feature>
<name>A0A9W7EB37_9STRA</name>